<dbReference type="InterPro" id="IPR001314">
    <property type="entry name" value="Peptidase_S1A"/>
</dbReference>
<dbReference type="GO" id="GO:0004252">
    <property type="term" value="F:serine-type endopeptidase activity"/>
    <property type="evidence" value="ECO:0007669"/>
    <property type="project" value="InterPro"/>
</dbReference>
<dbReference type="InterPro" id="IPR050430">
    <property type="entry name" value="Peptidase_S1"/>
</dbReference>
<proteinExistence type="inferred from homology"/>
<dbReference type="GO" id="GO:0006508">
    <property type="term" value="P:proteolysis"/>
    <property type="evidence" value="ECO:0007669"/>
    <property type="project" value="UniProtKB-KW"/>
</dbReference>
<dbReference type="STRING" id="1531966.A0A0A1SPB9"/>
<dbReference type="EMBL" id="CDHN01000001">
    <property type="protein sequence ID" value="CEJ79841.1"/>
    <property type="molecule type" value="Genomic_DNA"/>
</dbReference>
<dbReference type="SUPFAM" id="SSF50494">
    <property type="entry name" value="Trypsin-like serine proteases"/>
    <property type="match status" value="1"/>
</dbReference>
<sequence>MSREVKVGSATRDAGSAVAVKEINRHPKFVQNSKPEYDIAILRLKDDVKFTDSIKAIGLASTSPAVGTKGRVSGWGRKDDGVDSTTLRDVYVPVISNKDCQKYVDAEGITISNRTFCALETGKGPCQGDSGGPFAVDGKLAGIVSGGNECGDAKSPSQYTDIANKDIRDWIRGVNGF</sequence>
<protein>
    <recommendedName>
        <fullName evidence="6">Peptidase S1 domain-containing protein</fullName>
    </recommendedName>
</protein>
<evidence type="ECO:0000256" key="3">
    <source>
        <dbReference type="ARBA" id="ARBA00022801"/>
    </source>
</evidence>
<dbReference type="InterPro" id="IPR001254">
    <property type="entry name" value="Trypsin_dom"/>
</dbReference>
<dbReference type="Gene3D" id="2.40.10.10">
    <property type="entry name" value="Trypsin-like serine proteases"/>
    <property type="match status" value="1"/>
</dbReference>
<feature type="domain" description="Peptidase S1" evidence="6">
    <location>
        <begin position="1"/>
        <end position="176"/>
    </location>
</feature>
<keyword evidence="4" id="KW-0720">Serine protease</keyword>
<keyword evidence="2" id="KW-0645">Protease</keyword>
<evidence type="ECO:0000259" key="6">
    <source>
        <dbReference type="PROSITE" id="PS50240"/>
    </source>
</evidence>
<organism evidence="7 8">
    <name type="scientific">[Torrubiella] hemipterigena</name>
    <dbReference type="NCBI Taxonomy" id="1531966"/>
    <lineage>
        <taxon>Eukaryota</taxon>
        <taxon>Fungi</taxon>
        <taxon>Dikarya</taxon>
        <taxon>Ascomycota</taxon>
        <taxon>Pezizomycotina</taxon>
        <taxon>Sordariomycetes</taxon>
        <taxon>Hypocreomycetidae</taxon>
        <taxon>Hypocreales</taxon>
        <taxon>Clavicipitaceae</taxon>
        <taxon>Clavicipitaceae incertae sedis</taxon>
        <taxon>'Torrubiella' clade</taxon>
    </lineage>
</organism>
<dbReference type="PRINTS" id="PR00722">
    <property type="entry name" value="CHYMOTRYPSIN"/>
</dbReference>
<dbReference type="Pfam" id="PF00089">
    <property type="entry name" value="Trypsin"/>
    <property type="match status" value="1"/>
</dbReference>
<keyword evidence="5" id="KW-1015">Disulfide bond</keyword>
<dbReference type="PROSITE" id="PS50240">
    <property type="entry name" value="TRYPSIN_DOM"/>
    <property type="match status" value="1"/>
</dbReference>
<dbReference type="InterPro" id="IPR009003">
    <property type="entry name" value="Peptidase_S1_PA"/>
</dbReference>
<dbReference type="InterPro" id="IPR033116">
    <property type="entry name" value="TRYPSIN_SER"/>
</dbReference>
<evidence type="ECO:0000313" key="7">
    <source>
        <dbReference type="EMBL" id="CEJ79841.1"/>
    </source>
</evidence>
<comment type="similarity">
    <text evidence="1">Belongs to the peptidase S1 family.</text>
</comment>
<evidence type="ECO:0000313" key="8">
    <source>
        <dbReference type="Proteomes" id="UP000039046"/>
    </source>
</evidence>
<dbReference type="InterPro" id="IPR043504">
    <property type="entry name" value="Peptidase_S1_PA_chymotrypsin"/>
</dbReference>
<reference evidence="7 8" key="1">
    <citation type="journal article" date="2015" name="Genome Announc.">
        <title>Draft Genome Sequence and Gene Annotation of the Entomopathogenic Fungus Verticillium hemipterigenum.</title>
        <authorList>
            <person name="Horn F."/>
            <person name="Habel A."/>
            <person name="Scharf D.H."/>
            <person name="Dworschak J."/>
            <person name="Brakhage A.A."/>
            <person name="Guthke R."/>
            <person name="Hertweck C."/>
            <person name="Linde J."/>
        </authorList>
    </citation>
    <scope>NUCLEOTIDE SEQUENCE [LARGE SCALE GENOMIC DNA]</scope>
</reference>
<dbReference type="PANTHER" id="PTHR24276:SF98">
    <property type="entry name" value="FI18310P1-RELATED"/>
    <property type="match status" value="1"/>
</dbReference>
<name>A0A0A1SPB9_9HYPO</name>
<accession>A0A0A1SPB9</accession>
<keyword evidence="3" id="KW-0378">Hydrolase</keyword>
<dbReference type="PROSITE" id="PS00135">
    <property type="entry name" value="TRYPSIN_SER"/>
    <property type="match status" value="1"/>
</dbReference>
<gene>
    <name evidence="7" type="ORF">VHEMI00056</name>
</gene>
<keyword evidence="8" id="KW-1185">Reference proteome</keyword>
<dbReference type="PANTHER" id="PTHR24276">
    <property type="entry name" value="POLYSERASE-RELATED"/>
    <property type="match status" value="1"/>
</dbReference>
<evidence type="ECO:0000256" key="2">
    <source>
        <dbReference type="ARBA" id="ARBA00022670"/>
    </source>
</evidence>
<dbReference type="FunFam" id="2.40.10.10:FF:000036">
    <property type="entry name" value="Trypsin beta"/>
    <property type="match status" value="1"/>
</dbReference>
<dbReference type="SMART" id="SM00020">
    <property type="entry name" value="Tryp_SPc"/>
    <property type="match status" value="1"/>
</dbReference>
<dbReference type="CDD" id="cd00190">
    <property type="entry name" value="Tryp_SPc"/>
    <property type="match status" value="1"/>
</dbReference>
<evidence type="ECO:0000256" key="5">
    <source>
        <dbReference type="ARBA" id="ARBA00023157"/>
    </source>
</evidence>
<dbReference type="AlphaFoldDB" id="A0A0A1SPB9"/>
<dbReference type="Proteomes" id="UP000039046">
    <property type="component" value="Unassembled WGS sequence"/>
</dbReference>
<dbReference type="OrthoDB" id="4941539at2759"/>
<dbReference type="HOGENOM" id="CLU_006842_13_1_1"/>
<evidence type="ECO:0000256" key="4">
    <source>
        <dbReference type="ARBA" id="ARBA00022825"/>
    </source>
</evidence>
<evidence type="ECO:0000256" key="1">
    <source>
        <dbReference type="ARBA" id="ARBA00007664"/>
    </source>
</evidence>